<dbReference type="SUPFAM" id="SSF53756">
    <property type="entry name" value="UDP-Glycosyltransferase/glycogen phosphorylase"/>
    <property type="match status" value="1"/>
</dbReference>
<name>A0A1F7VBR2_9BACT</name>
<evidence type="ECO:0000313" key="5">
    <source>
        <dbReference type="Proteomes" id="UP000178264"/>
    </source>
</evidence>
<dbReference type="InterPro" id="IPR001296">
    <property type="entry name" value="Glyco_trans_1"/>
</dbReference>
<dbReference type="PANTHER" id="PTHR12526">
    <property type="entry name" value="GLYCOSYLTRANSFERASE"/>
    <property type="match status" value="1"/>
</dbReference>
<dbReference type="Pfam" id="PF00534">
    <property type="entry name" value="Glycos_transf_1"/>
    <property type="match status" value="1"/>
</dbReference>
<organism evidence="4 5">
    <name type="scientific">Candidatus Uhrbacteria bacterium RIFCSPLOWO2_02_FULL_49_11</name>
    <dbReference type="NCBI Taxonomy" id="1802409"/>
    <lineage>
        <taxon>Bacteria</taxon>
        <taxon>Candidatus Uhriibacteriota</taxon>
    </lineage>
</organism>
<feature type="domain" description="Glycosyl transferase family 1" evidence="3">
    <location>
        <begin position="165"/>
        <end position="327"/>
    </location>
</feature>
<comment type="caution">
    <text evidence="4">The sequence shown here is derived from an EMBL/GenBank/DDBJ whole genome shotgun (WGS) entry which is preliminary data.</text>
</comment>
<accession>A0A1F7VBR2</accession>
<sequence length="350" mass="40285">MKILYFGFAQPHTSIDGIYLRGLRENGIEVIDYFFSQKSFMRYGQMLSAYIKHRRTVDVLCAGYASPHAVIWFRLWSRKKIIYNALCSEYERKVISRNLAGTFSIKALYYWLLDMLACWCADLVMVESAHQETYFEKKFHLSCGKLMVAWTGADDTRFYFDPSIKKFENFTVLFRGRLLPEAGGDIVVKAAKILEGKGIKILMLANGIELGKIQRLINELQPQNLELKTGYLAEDELITSMQRCHISLGQMSSHERLRRTVPHKAYESLSLGLPYLTAKNPAVMEILKEGDTCIACNPDDPEDLAEKIIWLHEHPKERGEIGERGYRLYHERFTPQALAAALVNELKERL</sequence>
<reference evidence="4 5" key="1">
    <citation type="journal article" date="2016" name="Nat. Commun.">
        <title>Thousands of microbial genomes shed light on interconnected biogeochemical processes in an aquifer system.</title>
        <authorList>
            <person name="Anantharaman K."/>
            <person name="Brown C.T."/>
            <person name="Hug L.A."/>
            <person name="Sharon I."/>
            <person name="Castelle C.J."/>
            <person name="Probst A.J."/>
            <person name="Thomas B.C."/>
            <person name="Singh A."/>
            <person name="Wilkins M.J."/>
            <person name="Karaoz U."/>
            <person name="Brodie E.L."/>
            <person name="Williams K.H."/>
            <person name="Hubbard S.S."/>
            <person name="Banfield J.F."/>
        </authorList>
    </citation>
    <scope>NUCLEOTIDE SEQUENCE [LARGE SCALE GENOMIC DNA]</scope>
</reference>
<dbReference type="Proteomes" id="UP000178264">
    <property type="component" value="Unassembled WGS sequence"/>
</dbReference>
<dbReference type="Gene3D" id="3.40.50.2000">
    <property type="entry name" value="Glycogen Phosphorylase B"/>
    <property type="match status" value="2"/>
</dbReference>
<dbReference type="CDD" id="cd03801">
    <property type="entry name" value="GT4_PimA-like"/>
    <property type="match status" value="1"/>
</dbReference>
<evidence type="ECO:0000313" key="4">
    <source>
        <dbReference type="EMBL" id="OGL87578.1"/>
    </source>
</evidence>
<dbReference type="AlphaFoldDB" id="A0A1F7VBR2"/>
<dbReference type="PANTHER" id="PTHR12526:SF629">
    <property type="entry name" value="TEICHURONIC ACID BIOSYNTHESIS GLYCOSYLTRANSFERASE TUAH-RELATED"/>
    <property type="match status" value="1"/>
</dbReference>
<evidence type="ECO:0000256" key="1">
    <source>
        <dbReference type="ARBA" id="ARBA00022676"/>
    </source>
</evidence>
<evidence type="ECO:0000256" key="2">
    <source>
        <dbReference type="ARBA" id="ARBA00022679"/>
    </source>
</evidence>
<dbReference type="EMBL" id="MGER01000072">
    <property type="protein sequence ID" value="OGL87578.1"/>
    <property type="molecule type" value="Genomic_DNA"/>
</dbReference>
<dbReference type="GO" id="GO:0016757">
    <property type="term" value="F:glycosyltransferase activity"/>
    <property type="evidence" value="ECO:0007669"/>
    <property type="project" value="UniProtKB-KW"/>
</dbReference>
<gene>
    <name evidence="4" type="ORF">A3I42_03815</name>
</gene>
<protein>
    <recommendedName>
        <fullName evidence="3">Glycosyl transferase family 1 domain-containing protein</fullName>
    </recommendedName>
</protein>
<keyword evidence="2" id="KW-0808">Transferase</keyword>
<proteinExistence type="predicted"/>
<evidence type="ECO:0000259" key="3">
    <source>
        <dbReference type="Pfam" id="PF00534"/>
    </source>
</evidence>
<keyword evidence="1" id="KW-0328">Glycosyltransferase</keyword>